<accession>A0ABV7KCG2</accession>
<proteinExistence type="predicted"/>
<organism evidence="1 2">
    <name type="scientific">Aquamicrobium soli</name>
    <dbReference type="NCBI Taxonomy" id="1811518"/>
    <lineage>
        <taxon>Bacteria</taxon>
        <taxon>Pseudomonadati</taxon>
        <taxon>Pseudomonadota</taxon>
        <taxon>Alphaproteobacteria</taxon>
        <taxon>Hyphomicrobiales</taxon>
        <taxon>Phyllobacteriaceae</taxon>
        <taxon>Aquamicrobium</taxon>
    </lineage>
</organism>
<evidence type="ECO:0000313" key="2">
    <source>
        <dbReference type="Proteomes" id="UP001595583"/>
    </source>
</evidence>
<comment type="caution">
    <text evidence="1">The sequence shown here is derived from an EMBL/GenBank/DDBJ whole genome shotgun (WGS) entry which is preliminary data.</text>
</comment>
<evidence type="ECO:0000313" key="1">
    <source>
        <dbReference type="EMBL" id="MFC3207208.1"/>
    </source>
</evidence>
<dbReference type="EMBL" id="JBHRTK010000012">
    <property type="protein sequence ID" value="MFC3207208.1"/>
    <property type="molecule type" value="Genomic_DNA"/>
</dbReference>
<dbReference type="RefSeq" id="WP_378221158.1">
    <property type="nucleotide sequence ID" value="NZ_JBHRTK010000012.1"/>
</dbReference>
<name>A0ABV7KCG2_9HYPH</name>
<reference evidence="2" key="1">
    <citation type="journal article" date="2019" name="Int. J. Syst. Evol. Microbiol.">
        <title>The Global Catalogue of Microorganisms (GCM) 10K type strain sequencing project: providing services to taxonomists for standard genome sequencing and annotation.</title>
        <authorList>
            <consortium name="The Broad Institute Genomics Platform"/>
            <consortium name="The Broad Institute Genome Sequencing Center for Infectious Disease"/>
            <person name="Wu L."/>
            <person name="Ma J."/>
        </authorList>
    </citation>
    <scope>NUCLEOTIDE SEQUENCE [LARGE SCALE GENOMIC DNA]</scope>
    <source>
        <strain evidence="2">KCTC 52165</strain>
    </source>
</reference>
<keyword evidence="2" id="KW-1185">Reference proteome</keyword>
<sequence>MQRCEIDEKSNALPRDISRFKRLYPNGRAVIREDADTTLAFLSTAELVLDKTRH</sequence>
<protein>
    <submittedName>
        <fullName evidence="1">Uncharacterized protein</fullName>
    </submittedName>
</protein>
<dbReference type="Proteomes" id="UP001595583">
    <property type="component" value="Unassembled WGS sequence"/>
</dbReference>
<gene>
    <name evidence="1" type="ORF">ACFOHJ_13350</name>
</gene>